<dbReference type="EMBL" id="CP002102">
    <property type="protein sequence ID" value="ADL01191.1"/>
    <property type="molecule type" value="Genomic_DNA"/>
</dbReference>
<sequence>MTTLWIVQVSAEAGGRAFNVLVSDESRERAEMTAIAAVSSDGWSEVNALRSGIVSEERLAEREDVFREAAVSARDLGWCIVRYRPTT</sequence>
<evidence type="ECO:0000313" key="2">
    <source>
        <dbReference type="Proteomes" id="UP000002696"/>
    </source>
</evidence>
<dbReference type="AlphaFoldDB" id="D9QHM5"/>
<evidence type="ECO:0000313" key="1">
    <source>
        <dbReference type="EMBL" id="ADL01191.1"/>
    </source>
</evidence>
<keyword evidence="2" id="KW-1185">Reference proteome</keyword>
<dbReference type="HOGENOM" id="CLU_2477270_0_0_5"/>
<accession>D9QHM5</accession>
<dbReference type="BioCyc" id="BSUB633149:G1GM8-1872-MONOMER"/>
<dbReference type="RefSeq" id="WP_013269292.1">
    <property type="nucleotide sequence ID" value="NC_014375.1"/>
</dbReference>
<name>D9QHM5_BRESC</name>
<proteinExistence type="predicted"/>
<dbReference type="KEGG" id="bsb:Bresu_1880"/>
<reference evidence="2" key="1">
    <citation type="journal article" date="2011" name="J. Bacteriol.">
        <title>Genome sequences of eight morphologically diverse alphaproteobacteria.</title>
        <authorList>
            <consortium name="US DOE Joint Genome Institute"/>
            <person name="Brown P.J."/>
            <person name="Kysela D.T."/>
            <person name="Buechlein A."/>
            <person name="Hemmerich C."/>
            <person name="Brun Y.V."/>
        </authorList>
    </citation>
    <scope>NUCLEOTIDE SEQUENCE [LARGE SCALE GENOMIC DNA]</scope>
    <source>
        <strain evidence="2">ATCC 15264 / DSM 4735 / LMG 14903 / NBRC 16000 / CB 81</strain>
    </source>
</reference>
<dbReference type="Proteomes" id="UP000002696">
    <property type="component" value="Chromosome"/>
</dbReference>
<gene>
    <name evidence="1" type="ordered locus">Bresu_1880</name>
</gene>
<protein>
    <submittedName>
        <fullName evidence="1">Uncharacterized protein</fullName>
    </submittedName>
</protein>
<organism evidence="1 2">
    <name type="scientific">Brevundimonas subvibrioides (strain ATCC 15264 / DSM 4735 / LMG 14903 / NBRC 16000 / CB 81)</name>
    <name type="common">Caulobacter subvibrioides</name>
    <dbReference type="NCBI Taxonomy" id="633149"/>
    <lineage>
        <taxon>Bacteria</taxon>
        <taxon>Pseudomonadati</taxon>
        <taxon>Pseudomonadota</taxon>
        <taxon>Alphaproteobacteria</taxon>
        <taxon>Caulobacterales</taxon>
        <taxon>Caulobacteraceae</taxon>
        <taxon>Brevundimonas</taxon>
    </lineage>
</organism>
<dbReference type="STRING" id="633149.Bresu_1880"/>
<dbReference type="InParanoid" id="D9QHM5"/>